<evidence type="ECO:0008006" key="4">
    <source>
        <dbReference type="Google" id="ProtNLM"/>
    </source>
</evidence>
<gene>
    <name evidence="2" type="ORF">KFL_001550180</name>
</gene>
<reference evidence="2 3" key="1">
    <citation type="journal article" date="2014" name="Nat. Commun.">
        <title>Klebsormidium flaccidum genome reveals primary factors for plant terrestrial adaptation.</title>
        <authorList>
            <person name="Hori K."/>
            <person name="Maruyama F."/>
            <person name="Fujisawa T."/>
            <person name="Togashi T."/>
            <person name="Yamamoto N."/>
            <person name="Seo M."/>
            <person name="Sato S."/>
            <person name="Yamada T."/>
            <person name="Mori H."/>
            <person name="Tajima N."/>
            <person name="Moriyama T."/>
            <person name="Ikeuchi M."/>
            <person name="Watanabe M."/>
            <person name="Wada H."/>
            <person name="Kobayashi K."/>
            <person name="Saito M."/>
            <person name="Masuda T."/>
            <person name="Sasaki-Sekimoto Y."/>
            <person name="Mashiguchi K."/>
            <person name="Awai K."/>
            <person name="Shimojima M."/>
            <person name="Masuda S."/>
            <person name="Iwai M."/>
            <person name="Nobusawa T."/>
            <person name="Narise T."/>
            <person name="Kondo S."/>
            <person name="Saito H."/>
            <person name="Sato R."/>
            <person name="Murakawa M."/>
            <person name="Ihara Y."/>
            <person name="Oshima-Yamada Y."/>
            <person name="Ohtaka K."/>
            <person name="Satoh M."/>
            <person name="Sonobe K."/>
            <person name="Ishii M."/>
            <person name="Ohtani R."/>
            <person name="Kanamori-Sato M."/>
            <person name="Honoki R."/>
            <person name="Miyazaki D."/>
            <person name="Mochizuki H."/>
            <person name="Umetsu J."/>
            <person name="Higashi K."/>
            <person name="Shibata D."/>
            <person name="Kamiya Y."/>
            <person name="Sato N."/>
            <person name="Nakamura Y."/>
            <person name="Tabata S."/>
            <person name="Ida S."/>
            <person name="Kurokawa K."/>
            <person name="Ohta H."/>
        </authorList>
    </citation>
    <scope>NUCLEOTIDE SEQUENCE [LARGE SCALE GENOMIC DNA]</scope>
    <source>
        <strain evidence="2 3">NIES-2285</strain>
    </source>
</reference>
<evidence type="ECO:0000256" key="1">
    <source>
        <dbReference type="SAM" id="SignalP"/>
    </source>
</evidence>
<proteinExistence type="predicted"/>
<evidence type="ECO:0000313" key="2">
    <source>
        <dbReference type="EMBL" id="GAQ83628.1"/>
    </source>
</evidence>
<evidence type="ECO:0000313" key="3">
    <source>
        <dbReference type="Proteomes" id="UP000054558"/>
    </source>
</evidence>
<keyword evidence="1" id="KW-0732">Signal</keyword>
<dbReference type="OrthoDB" id="543231at2759"/>
<dbReference type="Gene3D" id="3.40.50.11350">
    <property type="match status" value="1"/>
</dbReference>
<feature type="chain" id="PRO_5013208668" description="Fucosyltransferase" evidence="1">
    <location>
        <begin position="24"/>
        <end position="446"/>
    </location>
</feature>
<organism evidence="2 3">
    <name type="scientific">Klebsormidium nitens</name>
    <name type="common">Green alga</name>
    <name type="synonym">Ulothrix nitens</name>
    <dbReference type="NCBI Taxonomy" id="105231"/>
    <lineage>
        <taxon>Eukaryota</taxon>
        <taxon>Viridiplantae</taxon>
        <taxon>Streptophyta</taxon>
        <taxon>Klebsormidiophyceae</taxon>
        <taxon>Klebsormidiales</taxon>
        <taxon>Klebsormidiaceae</taxon>
        <taxon>Klebsormidium</taxon>
    </lineage>
</organism>
<dbReference type="Proteomes" id="UP000054558">
    <property type="component" value="Unassembled WGS sequence"/>
</dbReference>
<name>A0A1Y1I699_KLENI</name>
<accession>A0A1Y1I699</accession>
<dbReference type="EMBL" id="DF237104">
    <property type="protein sequence ID" value="GAQ83628.1"/>
    <property type="molecule type" value="Genomic_DNA"/>
</dbReference>
<protein>
    <recommendedName>
        <fullName evidence="4">Fucosyltransferase</fullName>
    </recommendedName>
</protein>
<dbReference type="AlphaFoldDB" id="A0A1Y1I699"/>
<feature type="signal peptide" evidence="1">
    <location>
        <begin position="1"/>
        <end position="23"/>
    </location>
</feature>
<keyword evidence="3" id="KW-1185">Reference proteome</keyword>
<sequence length="446" mass="50142">MTEAKRKRLCWAVCALFLLLASAAVCFQLIEDIQLAFSSQWSVVYLSLDNSWVRSVSGYKSAPGGAHALEYEERFRRWPGDKTWLADKCGNWQDEYTKLHNSIINGTSPPRYAVSLYVEKTGLADKLTGIITEFYYALLTRRAFQITHGNQPPFEAAYDAPFINWTRPNDFVEPNGPFWGLVNMDEDSVEIFRTQDLREFPEGTADAETVYIQSNRGRTHVLFDNPFHRQQLLDWGLRPDTAFACAYHYLFSLTDRISPEMKREISVLEGAKDALKIGIMVRVGDHVFKGDDDTPLETAAADLACVEQIEENRLRSGQQVLWYFLSESLTLRQKVKERYGDKVLTNTERVAKHPDCTLNGESCAQAERDSAAAGLVFGAAQVHALAMTDVQVFTRDSGFGRIGAWLSAVSHCHPLALYAIAQRQPRSCSIGSSDDLRASSLEWAGI</sequence>